<evidence type="ECO:0000313" key="6">
    <source>
        <dbReference type="Proteomes" id="UP000887159"/>
    </source>
</evidence>
<accession>A0A8X6V8S5</accession>
<evidence type="ECO:0000256" key="2">
    <source>
        <dbReference type="ARBA" id="ARBA00022603"/>
    </source>
</evidence>
<comment type="caution">
    <text evidence="5">The sequence shown here is derived from an EMBL/GenBank/DDBJ whole genome shotgun (WGS) entry which is preliminary data.</text>
</comment>
<evidence type="ECO:0000256" key="3">
    <source>
        <dbReference type="ARBA" id="ARBA00022679"/>
    </source>
</evidence>
<dbReference type="Gene3D" id="3.40.50.150">
    <property type="entry name" value="Vaccinia Virus protein VP39"/>
    <property type="match status" value="1"/>
</dbReference>
<keyword evidence="2 5" id="KW-0489">Methyltransferase</keyword>
<dbReference type="PANTHER" id="PTHR44942:SF4">
    <property type="entry name" value="METHYLTRANSFERASE TYPE 11 DOMAIN-CONTAINING PROTEIN"/>
    <property type="match status" value="1"/>
</dbReference>
<dbReference type="InterPro" id="IPR051052">
    <property type="entry name" value="Diverse_substrate_MTase"/>
</dbReference>
<evidence type="ECO:0000256" key="1">
    <source>
        <dbReference type="ARBA" id="ARBA00008361"/>
    </source>
</evidence>
<dbReference type="SUPFAM" id="SSF53335">
    <property type="entry name" value="S-adenosyl-L-methionine-dependent methyltransferases"/>
    <property type="match status" value="1"/>
</dbReference>
<proteinExistence type="inferred from homology"/>
<protein>
    <submittedName>
        <fullName evidence="5">Putative methyltransferase DDB_G0268948</fullName>
    </submittedName>
</protein>
<keyword evidence="3" id="KW-0808">Transferase</keyword>
<evidence type="ECO:0000259" key="4">
    <source>
        <dbReference type="Pfam" id="PF08241"/>
    </source>
</evidence>
<dbReference type="GO" id="GO:0008757">
    <property type="term" value="F:S-adenosylmethionine-dependent methyltransferase activity"/>
    <property type="evidence" value="ECO:0007669"/>
    <property type="project" value="InterPro"/>
</dbReference>
<dbReference type="EMBL" id="BMAU01021197">
    <property type="protein sequence ID" value="GFX97259.1"/>
    <property type="molecule type" value="Genomic_DNA"/>
</dbReference>
<dbReference type="PANTHER" id="PTHR44942">
    <property type="entry name" value="METHYLTRANSF_11 DOMAIN-CONTAINING PROTEIN"/>
    <property type="match status" value="1"/>
</dbReference>
<name>A0A8X6V8S5_TRICX</name>
<dbReference type="InterPro" id="IPR029063">
    <property type="entry name" value="SAM-dependent_MTases_sf"/>
</dbReference>
<dbReference type="CDD" id="cd02440">
    <property type="entry name" value="AdoMet_MTases"/>
    <property type="match status" value="1"/>
</dbReference>
<dbReference type="InterPro" id="IPR013216">
    <property type="entry name" value="Methyltransf_11"/>
</dbReference>
<organism evidence="5 6">
    <name type="scientific">Trichonephila clavipes</name>
    <name type="common">Golden silk orbweaver</name>
    <name type="synonym">Nephila clavipes</name>
    <dbReference type="NCBI Taxonomy" id="2585209"/>
    <lineage>
        <taxon>Eukaryota</taxon>
        <taxon>Metazoa</taxon>
        <taxon>Ecdysozoa</taxon>
        <taxon>Arthropoda</taxon>
        <taxon>Chelicerata</taxon>
        <taxon>Arachnida</taxon>
        <taxon>Araneae</taxon>
        <taxon>Araneomorphae</taxon>
        <taxon>Entelegynae</taxon>
        <taxon>Araneoidea</taxon>
        <taxon>Nephilidae</taxon>
        <taxon>Trichonephila</taxon>
    </lineage>
</organism>
<dbReference type="GO" id="GO:0032259">
    <property type="term" value="P:methylation"/>
    <property type="evidence" value="ECO:0007669"/>
    <property type="project" value="UniProtKB-KW"/>
</dbReference>
<evidence type="ECO:0000313" key="5">
    <source>
        <dbReference type="EMBL" id="GFX97259.1"/>
    </source>
</evidence>
<gene>
    <name evidence="5" type="primary">DDB_G0268948</name>
    <name evidence="5" type="ORF">TNCV_1076301</name>
</gene>
<sequence length="303" mass="34582">MNYSVCLNLYPSLLLNSYQQMVNQQFDGEAHAQIYSLYRPDIPSDIAEKSVEFLKKKFDGTLEVAVDVGCGSGQSSVILAPFFRRVRGIDVSEAQIQEAKKHRVCSNVEYAVQEAETLPFENGSVQLVTAGASLHWFDLEVFFREVRRILTPGGVFVAYTYHSLRPLLDCPLRMKEVGAIYKQIYDDLYPYWPPEAHLSLEKYKNVHFPFEEVLRIPDIRQMFNGKLSDLVGFIESMSSFQIMKKKDSTEAESFIHRFRVNVWTLVPVGLGGQLSVHSTVDEMASEAADCRHTYTMANCPQRR</sequence>
<feature type="domain" description="Methyltransferase type 11" evidence="4">
    <location>
        <begin position="66"/>
        <end position="157"/>
    </location>
</feature>
<dbReference type="Pfam" id="PF08241">
    <property type="entry name" value="Methyltransf_11"/>
    <property type="match status" value="1"/>
</dbReference>
<dbReference type="AlphaFoldDB" id="A0A8X6V8S5"/>
<comment type="similarity">
    <text evidence="1">Belongs to the methyltransferase superfamily.</text>
</comment>
<dbReference type="Proteomes" id="UP000887159">
    <property type="component" value="Unassembled WGS sequence"/>
</dbReference>
<reference evidence="5" key="1">
    <citation type="submission" date="2020-08" db="EMBL/GenBank/DDBJ databases">
        <title>Multicomponent nature underlies the extraordinary mechanical properties of spider dragline silk.</title>
        <authorList>
            <person name="Kono N."/>
            <person name="Nakamura H."/>
            <person name="Mori M."/>
            <person name="Yoshida Y."/>
            <person name="Ohtoshi R."/>
            <person name="Malay A.D."/>
            <person name="Moran D.A.P."/>
            <person name="Tomita M."/>
            <person name="Numata K."/>
            <person name="Arakawa K."/>
        </authorList>
    </citation>
    <scope>NUCLEOTIDE SEQUENCE</scope>
</reference>
<keyword evidence="6" id="KW-1185">Reference proteome</keyword>